<sequence length="253" mass="28433">MWGLDVIGIKEPTEEKDTAPPEIEAFEESIILLDGRYQVPLMLKHAGIPSGSDNRSLAERHLQAQINRFKGQPELLKQYDTAARTYLNEQHAERVEKNYRPAVTWRMTRVPIGASSSPISLASIIRHHLAGFRERYPETVALLEKDLDVDDLIVGLPNVDKAVIVYSEARKIFPEASMELRKWTSNSHALKKGFLREKVAFEDEAGENTRIKVLGVPWERNGTRLILTGREASDVAANKPSTKRIVLQASASV</sequence>
<dbReference type="Proteomes" id="UP000821837">
    <property type="component" value="Chromosome 5"/>
</dbReference>
<dbReference type="PANTHER" id="PTHR47331:SF5">
    <property type="entry name" value="RIBONUCLEASE H"/>
    <property type="match status" value="1"/>
</dbReference>
<reference evidence="1" key="1">
    <citation type="journal article" date="2020" name="Cell">
        <title>Large-Scale Comparative Analyses of Tick Genomes Elucidate Their Genetic Diversity and Vector Capacities.</title>
        <authorList>
            <consortium name="Tick Genome and Microbiome Consortium (TIGMIC)"/>
            <person name="Jia N."/>
            <person name="Wang J."/>
            <person name="Shi W."/>
            <person name="Du L."/>
            <person name="Sun Y."/>
            <person name="Zhan W."/>
            <person name="Jiang J.F."/>
            <person name="Wang Q."/>
            <person name="Zhang B."/>
            <person name="Ji P."/>
            <person name="Bell-Sakyi L."/>
            <person name="Cui X.M."/>
            <person name="Yuan T.T."/>
            <person name="Jiang B.G."/>
            <person name="Yang W.F."/>
            <person name="Lam T.T."/>
            <person name="Chang Q.C."/>
            <person name="Ding S.J."/>
            <person name="Wang X.J."/>
            <person name="Zhu J.G."/>
            <person name="Ruan X.D."/>
            <person name="Zhao L."/>
            <person name="Wei J.T."/>
            <person name="Ye R.Z."/>
            <person name="Que T.C."/>
            <person name="Du C.H."/>
            <person name="Zhou Y.H."/>
            <person name="Cheng J.X."/>
            <person name="Dai P.F."/>
            <person name="Guo W.B."/>
            <person name="Han X.H."/>
            <person name="Huang E.J."/>
            <person name="Li L.F."/>
            <person name="Wei W."/>
            <person name="Gao Y.C."/>
            <person name="Liu J.Z."/>
            <person name="Shao H.Z."/>
            <person name="Wang X."/>
            <person name="Wang C.C."/>
            <person name="Yang T.C."/>
            <person name="Huo Q.B."/>
            <person name="Li W."/>
            <person name="Chen H.Y."/>
            <person name="Chen S.E."/>
            <person name="Zhou L.G."/>
            <person name="Ni X.B."/>
            <person name="Tian J.H."/>
            <person name="Sheng Y."/>
            <person name="Liu T."/>
            <person name="Pan Y.S."/>
            <person name="Xia L.Y."/>
            <person name="Li J."/>
            <person name="Zhao F."/>
            <person name="Cao W.C."/>
        </authorList>
    </citation>
    <scope>NUCLEOTIDE SEQUENCE</scope>
    <source>
        <strain evidence="1">Rsan-2018</strain>
    </source>
</reference>
<evidence type="ECO:0000313" key="1">
    <source>
        <dbReference type="EMBL" id="KAH7950911.1"/>
    </source>
</evidence>
<accession>A0A9D4PQZ3</accession>
<comment type="caution">
    <text evidence="1">The sequence shown here is derived from an EMBL/GenBank/DDBJ whole genome shotgun (WGS) entry which is preliminary data.</text>
</comment>
<name>A0A9D4PQZ3_RHISA</name>
<protein>
    <submittedName>
        <fullName evidence="1">Uncharacterized protein</fullName>
    </submittedName>
</protein>
<dbReference type="VEuPathDB" id="VectorBase:RSAN_046653"/>
<evidence type="ECO:0000313" key="2">
    <source>
        <dbReference type="Proteomes" id="UP000821837"/>
    </source>
</evidence>
<organism evidence="1 2">
    <name type="scientific">Rhipicephalus sanguineus</name>
    <name type="common">Brown dog tick</name>
    <name type="synonym">Ixodes sanguineus</name>
    <dbReference type="NCBI Taxonomy" id="34632"/>
    <lineage>
        <taxon>Eukaryota</taxon>
        <taxon>Metazoa</taxon>
        <taxon>Ecdysozoa</taxon>
        <taxon>Arthropoda</taxon>
        <taxon>Chelicerata</taxon>
        <taxon>Arachnida</taxon>
        <taxon>Acari</taxon>
        <taxon>Parasitiformes</taxon>
        <taxon>Ixodida</taxon>
        <taxon>Ixodoidea</taxon>
        <taxon>Ixodidae</taxon>
        <taxon>Rhipicephalinae</taxon>
        <taxon>Rhipicephalus</taxon>
        <taxon>Rhipicephalus</taxon>
    </lineage>
</organism>
<dbReference type="PANTHER" id="PTHR47331">
    <property type="entry name" value="PHD-TYPE DOMAIN-CONTAINING PROTEIN"/>
    <property type="match status" value="1"/>
</dbReference>
<dbReference type="EMBL" id="JABSTV010001251">
    <property type="protein sequence ID" value="KAH7950911.1"/>
    <property type="molecule type" value="Genomic_DNA"/>
</dbReference>
<reference evidence="1" key="2">
    <citation type="submission" date="2021-09" db="EMBL/GenBank/DDBJ databases">
        <authorList>
            <person name="Jia N."/>
            <person name="Wang J."/>
            <person name="Shi W."/>
            <person name="Du L."/>
            <person name="Sun Y."/>
            <person name="Zhan W."/>
            <person name="Jiang J."/>
            <person name="Wang Q."/>
            <person name="Zhang B."/>
            <person name="Ji P."/>
            <person name="Sakyi L.B."/>
            <person name="Cui X."/>
            <person name="Yuan T."/>
            <person name="Jiang B."/>
            <person name="Yang W."/>
            <person name="Lam T.T.-Y."/>
            <person name="Chang Q."/>
            <person name="Ding S."/>
            <person name="Wang X."/>
            <person name="Zhu J."/>
            <person name="Ruan X."/>
            <person name="Zhao L."/>
            <person name="Wei J."/>
            <person name="Que T."/>
            <person name="Du C."/>
            <person name="Cheng J."/>
            <person name="Dai P."/>
            <person name="Han X."/>
            <person name="Huang E."/>
            <person name="Gao Y."/>
            <person name="Liu J."/>
            <person name="Shao H."/>
            <person name="Ye R."/>
            <person name="Li L."/>
            <person name="Wei W."/>
            <person name="Wang X."/>
            <person name="Wang C."/>
            <person name="Huo Q."/>
            <person name="Li W."/>
            <person name="Guo W."/>
            <person name="Chen H."/>
            <person name="Chen S."/>
            <person name="Zhou L."/>
            <person name="Zhou L."/>
            <person name="Ni X."/>
            <person name="Tian J."/>
            <person name="Zhou Y."/>
            <person name="Sheng Y."/>
            <person name="Liu T."/>
            <person name="Pan Y."/>
            <person name="Xia L."/>
            <person name="Li J."/>
            <person name="Zhao F."/>
            <person name="Cao W."/>
        </authorList>
    </citation>
    <scope>NUCLEOTIDE SEQUENCE</scope>
    <source>
        <strain evidence="1">Rsan-2018</strain>
        <tissue evidence="1">Larvae</tissue>
    </source>
</reference>
<gene>
    <name evidence="1" type="ORF">HPB52_003119</name>
</gene>
<proteinExistence type="predicted"/>
<keyword evidence="2" id="KW-1185">Reference proteome</keyword>
<dbReference type="AlphaFoldDB" id="A0A9D4PQZ3"/>
<dbReference type="VEuPathDB" id="VectorBase:RSAN_037783"/>